<dbReference type="EMBL" id="CP087977">
    <property type="protein sequence ID" value="UUZ43860.1"/>
    <property type="molecule type" value="Genomic_DNA"/>
</dbReference>
<accession>A0AC61U1I7</accession>
<proteinExistence type="predicted"/>
<organism evidence="1 2">
    <name type="scientific">Janibacter limosus</name>
    <dbReference type="NCBI Taxonomy" id="53458"/>
    <lineage>
        <taxon>Bacteria</taxon>
        <taxon>Bacillati</taxon>
        <taxon>Actinomycetota</taxon>
        <taxon>Actinomycetes</taxon>
        <taxon>Micrococcales</taxon>
        <taxon>Intrasporangiaceae</taxon>
        <taxon>Janibacter</taxon>
    </lineage>
</organism>
<dbReference type="Proteomes" id="UP001059663">
    <property type="component" value="Chromosome"/>
</dbReference>
<name>A0AC61U1I7_9MICO</name>
<protein>
    <submittedName>
        <fullName evidence="1">Uncharacterized protein</fullName>
    </submittedName>
</protein>
<gene>
    <name evidence="1" type="ORF">LP422_14140</name>
</gene>
<evidence type="ECO:0000313" key="1">
    <source>
        <dbReference type="EMBL" id="UUZ43860.1"/>
    </source>
</evidence>
<reference evidence="1" key="1">
    <citation type="submission" date="2021-11" db="EMBL/GenBank/DDBJ databases">
        <title>Study of the species diversity of bacterial strains isolated from a unique natural object - Shulgan-Tash cave (Bashkiria).</title>
        <authorList>
            <person name="Sazanova A.L."/>
            <person name="Chirak E.R."/>
            <person name="Safronova V.I."/>
        </authorList>
    </citation>
    <scope>NUCLEOTIDE SEQUENCE</scope>
    <source>
        <strain evidence="1">P1</strain>
    </source>
</reference>
<evidence type="ECO:0000313" key="2">
    <source>
        <dbReference type="Proteomes" id="UP001059663"/>
    </source>
</evidence>
<sequence length="75" mass="8119">MAVTGQSLVAADRRVGVMPGNTTMRYPLELKVRAVRMVAERPQEESEWSAMQRIAPLLGIGTPEPGSTVRVLLAA</sequence>